<evidence type="ECO:0000313" key="2">
    <source>
        <dbReference type="Proteomes" id="UP000254876"/>
    </source>
</evidence>
<dbReference type="RefSeq" id="WP_049038089.1">
    <property type="nucleotide sequence ID" value="NZ_BQKR01000010.1"/>
</dbReference>
<dbReference type="EMBL" id="UFYD01000001">
    <property type="protein sequence ID" value="STD12203.1"/>
    <property type="molecule type" value="Genomic_DNA"/>
</dbReference>
<gene>
    <name evidence="1" type="ORF">NCTC10588_03562</name>
</gene>
<organism evidence="1 2">
    <name type="scientific">Elizabethkingia anophelis</name>
    <dbReference type="NCBI Taxonomy" id="1117645"/>
    <lineage>
        <taxon>Bacteria</taxon>
        <taxon>Pseudomonadati</taxon>
        <taxon>Bacteroidota</taxon>
        <taxon>Flavobacteriia</taxon>
        <taxon>Flavobacteriales</taxon>
        <taxon>Weeksellaceae</taxon>
        <taxon>Elizabethkingia</taxon>
    </lineage>
</organism>
<accession>A0A1T3D6A4</accession>
<dbReference type="Proteomes" id="UP000254876">
    <property type="component" value="Unassembled WGS sequence"/>
</dbReference>
<comment type="caution">
    <text evidence="1">The sequence shown here is derived from an EMBL/GenBank/DDBJ whole genome shotgun (WGS) entry which is preliminary data.</text>
</comment>
<evidence type="ECO:0000313" key="1">
    <source>
        <dbReference type="EMBL" id="STD12203.1"/>
    </source>
</evidence>
<sequence>MVSTDKEYVKIRIDGILDLEEISRGYEMTREELVEFHNKHCALHELLTLTLPKYVEYLYIPEKAFKKQESNQLKSTKLDLPNTESTKVYGVIVKFFPKELQLHYKINVKRIQNTIEFVKEKTYINNQEITKVVEQIFEKAEQAIYPLKIITDHNGDLLKIDNSEQIAKRWISEYRPKLKEYYVSESADEIIDELDKALIDVEARKNLLTKNIFYRLFCLPIYQSYPGFFKKDILHIYFPGMSGEVSYEVEYKLRKNYTRGNKIVLEIKGIEEVSMLNLNAQKGRIDLLYKLHKETKTLFSITGVVSAFDHEIEQKIEFQLYELNS</sequence>
<protein>
    <submittedName>
        <fullName evidence="1">Uncharacterized protein</fullName>
    </submittedName>
</protein>
<reference evidence="1 2" key="1">
    <citation type="submission" date="2018-06" db="EMBL/GenBank/DDBJ databases">
        <authorList>
            <consortium name="Pathogen Informatics"/>
            <person name="Doyle S."/>
        </authorList>
    </citation>
    <scope>NUCLEOTIDE SEQUENCE [LARGE SCALE GENOMIC DNA]</scope>
    <source>
        <strain evidence="1 2">NCTC10588</strain>
    </source>
</reference>
<name>A0A1T3D6A4_9FLAO</name>
<proteinExistence type="predicted"/>
<dbReference type="AlphaFoldDB" id="A0A1T3D6A4"/>